<dbReference type="AlphaFoldDB" id="A0A5S6QMX8"/>
<dbReference type="Proteomes" id="UP000046395">
    <property type="component" value="Unassembled WGS sequence"/>
</dbReference>
<evidence type="ECO:0000313" key="3">
    <source>
        <dbReference type="WBParaSite" id="TMUE_2000008701.1"/>
    </source>
</evidence>
<keyword evidence="1" id="KW-1133">Transmembrane helix</keyword>
<keyword evidence="2" id="KW-1185">Reference proteome</keyword>
<evidence type="ECO:0000256" key="1">
    <source>
        <dbReference type="SAM" id="Phobius"/>
    </source>
</evidence>
<accession>A0A5S6QMX8</accession>
<proteinExistence type="predicted"/>
<keyword evidence="1" id="KW-0812">Transmembrane</keyword>
<keyword evidence="1" id="KW-0472">Membrane</keyword>
<dbReference type="WBParaSite" id="TMUE_2000008701.1">
    <property type="protein sequence ID" value="TMUE_2000008701.1"/>
    <property type="gene ID" value="WBGene00295760"/>
</dbReference>
<evidence type="ECO:0000313" key="2">
    <source>
        <dbReference type="Proteomes" id="UP000046395"/>
    </source>
</evidence>
<name>A0A5S6QMX8_TRIMR</name>
<organism evidence="2 3">
    <name type="scientific">Trichuris muris</name>
    <name type="common">Mouse whipworm</name>
    <dbReference type="NCBI Taxonomy" id="70415"/>
    <lineage>
        <taxon>Eukaryota</taxon>
        <taxon>Metazoa</taxon>
        <taxon>Ecdysozoa</taxon>
        <taxon>Nematoda</taxon>
        <taxon>Enoplea</taxon>
        <taxon>Dorylaimia</taxon>
        <taxon>Trichinellida</taxon>
        <taxon>Trichuridae</taxon>
        <taxon>Trichuris</taxon>
    </lineage>
</organism>
<sequence>MGPLTVSVYLQERENQMDKFWIPLCVVFLGFCSATSASYGDTDFREKHFKSISQAIKGINFTAEAIDDFIRIVEDAGGWPGCKILIVLLDYFARLPGWKSEVADRYRKLPAMNNEFQLIGNNLWCREWFERINIVMLRIARMVNVRSCSTWTSTPGPKLRTASKTVFDRRKIMASKKKGRKLKAATKAKDYWVLHVQFIAKAVYDTCNDCQARRIGRFRVRVYTLPSTLNWQVYLVQSPRTV</sequence>
<reference evidence="3" key="1">
    <citation type="submission" date="2019-12" db="UniProtKB">
        <authorList>
            <consortium name="WormBaseParasite"/>
        </authorList>
    </citation>
    <scope>IDENTIFICATION</scope>
</reference>
<feature type="transmembrane region" description="Helical" evidence="1">
    <location>
        <begin position="20"/>
        <end position="40"/>
    </location>
</feature>
<protein>
    <submittedName>
        <fullName evidence="3">Uncharacterized protein</fullName>
    </submittedName>
</protein>